<evidence type="ECO:0000256" key="3">
    <source>
        <dbReference type="ARBA" id="ARBA00022630"/>
    </source>
</evidence>
<dbReference type="EMBL" id="JAEAOA010000546">
    <property type="protein sequence ID" value="KAK3600996.1"/>
    <property type="molecule type" value="Genomic_DNA"/>
</dbReference>
<evidence type="ECO:0000256" key="1">
    <source>
        <dbReference type="ARBA" id="ARBA00001974"/>
    </source>
</evidence>
<dbReference type="PRINTS" id="PR00370">
    <property type="entry name" value="FMOXYGENASE"/>
</dbReference>
<accession>A0AAE0SZL4</accession>
<keyword evidence="6 8" id="KW-0560">Oxidoreductase</keyword>
<dbReference type="PIRSF" id="PIRSF000332">
    <property type="entry name" value="FMO"/>
    <property type="match status" value="1"/>
</dbReference>
<evidence type="ECO:0000256" key="7">
    <source>
        <dbReference type="ARBA" id="ARBA00023033"/>
    </source>
</evidence>
<evidence type="ECO:0000313" key="9">
    <source>
        <dbReference type="EMBL" id="KAK3600996.1"/>
    </source>
</evidence>
<evidence type="ECO:0000256" key="4">
    <source>
        <dbReference type="ARBA" id="ARBA00022827"/>
    </source>
</evidence>
<comment type="cofactor">
    <cofactor evidence="1 8">
        <name>FAD</name>
        <dbReference type="ChEBI" id="CHEBI:57692"/>
    </cofactor>
</comment>
<dbReference type="GO" id="GO:0050661">
    <property type="term" value="F:NADP binding"/>
    <property type="evidence" value="ECO:0007669"/>
    <property type="project" value="InterPro"/>
</dbReference>
<comment type="caution">
    <text evidence="9">The sequence shown here is derived from an EMBL/GenBank/DDBJ whole genome shotgun (WGS) entry which is preliminary data.</text>
</comment>
<evidence type="ECO:0000256" key="8">
    <source>
        <dbReference type="RuleBase" id="RU361177"/>
    </source>
</evidence>
<gene>
    <name evidence="9" type="ORF">CHS0354_008105</name>
</gene>
<dbReference type="GO" id="GO:0004499">
    <property type="term" value="F:N,N-dimethylaniline monooxygenase activity"/>
    <property type="evidence" value="ECO:0007669"/>
    <property type="project" value="InterPro"/>
</dbReference>
<dbReference type="InterPro" id="IPR000960">
    <property type="entry name" value="Flavin_mOase"/>
</dbReference>
<dbReference type="InterPro" id="IPR050346">
    <property type="entry name" value="FMO-like"/>
</dbReference>
<keyword evidence="4 8" id="KW-0274">FAD</keyword>
<protein>
    <recommendedName>
        <fullName evidence="8">Flavin-containing monooxygenase</fullName>
        <ecNumber evidence="8">1.-.-.-</ecNumber>
    </recommendedName>
</protein>
<dbReference type="InterPro" id="IPR020946">
    <property type="entry name" value="Flavin_mOase-like"/>
</dbReference>
<reference evidence="9" key="1">
    <citation type="journal article" date="2021" name="Genome Biol. Evol.">
        <title>A High-Quality Reference Genome for a Parasitic Bivalve with Doubly Uniparental Inheritance (Bivalvia: Unionida).</title>
        <authorList>
            <person name="Smith C.H."/>
        </authorList>
    </citation>
    <scope>NUCLEOTIDE SEQUENCE</scope>
    <source>
        <strain evidence="9">CHS0354</strain>
    </source>
</reference>
<name>A0AAE0SZL4_9BIVA</name>
<dbReference type="Gene3D" id="3.50.50.60">
    <property type="entry name" value="FAD/NAD(P)-binding domain"/>
    <property type="match status" value="2"/>
</dbReference>
<dbReference type="AlphaFoldDB" id="A0AAE0SZL4"/>
<dbReference type="EC" id="1.-.-.-" evidence="8"/>
<dbReference type="PANTHER" id="PTHR23023">
    <property type="entry name" value="DIMETHYLANILINE MONOOXYGENASE"/>
    <property type="match status" value="1"/>
</dbReference>
<dbReference type="InterPro" id="IPR036188">
    <property type="entry name" value="FAD/NAD-bd_sf"/>
</dbReference>
<sequence length="450" mass="52005">MAHSKEMTRICVIGAGPSGMSMLYHLAKMEGQGKRIPDVVCYEKQPDCGGLWNFDWRTGVDEHGEPIHGSMYRHLWTNGPKECLEFPDYTFDKHFGKAIPSFPNRAVILDYLNGRWNTVNARKFVRGNTKVKNVIYNPDNDDFTVWARDQVDDKDLPPEQFSHIVVATGHFSVPNIPYFKGVETFPGRILHSHDFRDAHEFKGKNLLVIGSSYSAEDISLQCVKFGANNIVCSSRSGPMGFKWPAQIQERPLLERIEGQTVYFQDGTSTEVDAIIFCTGYKHTFSFLPDNLRLKTENTFYLPNLYKGIVWIKTGNNKLMYIGMQNQYYTMTMFDVQSFWACRVILGETTLPEKEVMEVDIARWIHKLERVTSTSQAIDFQTEYVMDLGRESGYEHNLDVKDIFDYWEEMKMESIMTYRDNVFKSKFTGTISCKHDKPFMDALDNSYDDLY</sequence>
<keyword evidence="10" id="KW-1185">Reference proteome</keyword>
<proteinExistence type="inferred from homology"/>
<organism evidence="9 10">
    <name type="scientific">Potamilus streckersoni</name>
    <dbReference type="NCBI Taxonomy" id="2493646"/>
    <lineage>
        <taxon>Eukaryota</taxon>
        <taxon>Metazoa</taxon>
        <taxon>Spiralia</taxon>
        <taxon>Lophotrochozoa</taxon>
        <taxon>Mollusca</taxon>
        <taxon>Bivalvia</taxon>
        <taxon>Autobranchia</taxon>
        <taxon>Heteroconchia</taxon>
        <taxon>Palaeoheterodonta</taxon>
        <taxon>Unionida</taxon>
        <taxon>Unionoidea</taxon>
        <taxon>Unionidae</taxon>
        <taxon>Ambleminae</taxon>
        <taxon>Lampsilini</taxon>
        <taxon>Potamilus</taxon>
    </lineage>
</organism>
<dbReference type="Proteomes" id="UP001195483">
    <property type="component" value="Unassembled WGS sequence"/>
</dbReference>
<keyword evidence="7 8" id="KW-0503">Monooxygenase</keyword>
<keyword evidence="5" id="KW-0521">NADP</keyword>
<dbReference type="FunFam" id="3.50.50.60:FF:000138">
    <property type="entry name" value="Flavin-containing monooxygenase"/>
    <property type="match status" value="1"/>
</dbReference>
<reference evidence="9" key="3">
    <citation type="submission" date="2023-05" db="EMBL/GenBank/DDBJ databases">
        <authorList>
            <person name="Smith C.H."/>
        </authorList>
    </citation>
    <scope>NUCLEOTIDE SEQUENCE</scope>
    <source>
        <strain evidence="9">CHS0354</strain>
        <tissue evidence="9">Mantle</tissue>
    </source>
</reference>
<evidence type="ECO:0000256" key="2">
    <source>
        <dbReference type="ARBA" id="ARBA00009183"/>
    </source>
</evidence>
<evidence type="ECO:0000313" key="10">
    <source>
        <dbReference type="Proteomes" id="UP001195483"/>
    </source>
</evidence>
<dbReference type="GO" id="GO:0050660">
    <property type="term" value="F:flavin adenine dinucleotide binding"/>
    <property type="evidence" value="ECO:0007669"/>
    <property type="project" value="InterPro"/>
</dbReference>
<keyword evidence="3 8" id="KW-0285">Flavoprotein</keyword>
<dbReference type="SUPFAM" id="SSF51905">
    <property type="entry name" value="FAD/NAD(P)-binding domain"/>
    <property type="match status" value="2"/>
</dbReference>
<reference evidence="9" key="2">
    <citation type="journal article" date="2021" name="Genome Biol. Evol.">
        <title>Developing a high-quality reference genome for a parasitic bivalve with doubly uniparental inheritance (Bivalvia: Unionida).</title>
        <authorList>
            <person name="Smith C.H."/>
        </authorList>
    </citation>
    <scope>NUCLEOTIDE SEQUENCE</scope>
    <source>
        <strain evidence="9">CHS0354</strain>
        <tissue evidence="9">Mantle</tissue>
    </source>
</reference>
<comment type="similarity">
    <text evidence="2 8">Belongs to the FMO family.</text>
</comment>
<evidence type="ECO:0000256" key="6">
    <source>
        <dbReference type="ARBA" id="ARBA00023002"/>
    </source>
</evidence>
<dbReference type="Pfam" id="PF00743">
    <property type="entry name" value="FMO-like"/>
    <property type="match status" value="2"/>
</dbReference>
<evidence type="ECO:0000256" key="5">
    <source>
        <dbReference type="ARBA" id="ARBA00022857"/>
    </source>
</evidence>